<evidence type="ECO:0000313" key="5">
    <source>
        <dbReference type="Proteomes" id="UP000612808"/>
    </source>
</evidence>
<dbReference type="Proteomes" id="UP000612808">
    <property type="component" value="Unassembled WGS sequence"/>
</dbReference>
<dbReference type="AlphaFoldDB" id="A0A8J3IV70"/>
<dbReference type="InterPro" id="IPR002563">
    <property type="entry name" value="Flavin_Rdtase-like_dom"/>
</dbReference>
<dbReference type="GO" id="GO:0042602">
    <property type="term" value="F:riboflavin reductase (NADPH) activity"/>
    <property type="evidence" value="ECO:0007669"/>
    <property type="project" value="TreeGrafter"/>
</dbReference>
<dbReference type="PANTHER" id="PTHR30466:SF11">
    <property type="entry name" value="FLAVIN-DEPENDENT MONOOXYGENASE, REDUCTASE SUBUNIT HSAB"/>
    <property type="match status" value="1"/>
</dbReference>
<dbReference type="SUPFAM" id="SSF50475">
    <property type="entry name" value="FMN-binding split barrel"/>
    <property type="match status" value="1"/>
</dbReference>
<evidence type="ECO:0000313" key="4">
    <source>
        <dbReference type="EMBL" id="GID10541.1"/>
    </source>
</evidence>
<proteinExistence type="inferred from homology"/>
<keyword evidence="4" id="KW-0503">Monooxygenase</keyword>
<dbReference type="Pfam" id="PF01613">
    <property type="entry name" value="Flavin_Reduct"/>
    <property type="match status" value="1"/>
</dbReference>
<comment type="caution">
    <text evidence="4">The sequence shown here is derived from an EMBL/GenBank/DDBJ whole genome shotgun (WGS) entry which is preliminary data.</text>
</comment>
<dbReference type="GO" id="GO:0004497">
    <property type="term" value="F:monooxygenase activity"/>
    <property type="evidence" value="ECO:0007669"/>
    <property type="project" value="UniProtKB-KW"/>
</dbReference>
<dbReference type="SMART" id="SM00903">
    <property type="entry name" value="Flavin_Reduct"/>
    <property type="match status" value="1"/>
</dbReference>
<comment type="similarity">
    <text evidence="1">Belongs to the non-flavoprotein flavin reductase family.</text>
</comment>
<dbReference type="PANTHER" id="PTHR30466">
    <property type="entry name" value="FLAVIN REDUCTASE"/>
    <property type="match status" value="1"/>
</dbReference>
<evidence type="ECO:0000259" key="3">
    <source>
        <dbReference type="SMART" id="SM00903"/>
    </source>
</evidence>
<keyword evidence="5" id="KW-1185">Reference proteome</keyword>
<evidence type="ECO:0000256" key="2">
    <source>
        <dbReference type="ARBA" id="ARBA00023002"/>
    </source>
</evidence>
<dbReference type="InterPro" id="IPR050268">
    <property type="entry name" value="NADH-dep_flavin_reductase"/>
</dbReference>
<evidence type="ECO:0000256" key="1">
    <source>
        <dbReference type="ARBA" id="ARBA00008898"/>
    </source>
</evidence>
<dbReference type="InterPro" id="IPR012349">
    <property type="entry name" value="Split_barrel_FMN-bd"/>
</dbReference>
<dbReference type="EMBL" id="BOMB01000008">
    <property type="protein sequence ID" value="GID10541.1"/>
    <property type="molecule type" value="Genomic_DNA"/>
</dbReference>
<sequence length="175" mass="18155">MAVVPSDSEPGVSLTAATGPEPAEYRRVLGHFPTGVTIVTALGPDGPVGLAVNSFTSVSLRPPLVGFFPAHTSGSWPVIRHAGGFCVNVLGAHQEALARTFASPGTDRFRDVPVRPAPVTGAPVLVGAVAWLDCSIESVTPAGDHDFALARVRAIAADSTHPPLLFHRGRYGTCD</sequence>
<accession>A0A8J3IV70</accession>
<gene>
    <name evidence="4" type="primary">mmyF</name>
    <name evidence="4" type="ORF">Aru02nite_14300</name>
</gene>
<reference evidence="4" key="1">
    <citation type="submission" date="2021-01" db="EMBL/GenBank/DDBJ databases">
        <title>Whole genome shotgun sequence of Actinocatenispora rupis NBRC 107355.</title>
        <authorList>
            <person name="Komaki H."/>
            <person name="Tamura T."/>
        </authorList>
    </citation>
    <scope>NUCLEOTIDE SEQUENCE</scope>
    <source>
        <strain evidence="4">NBRC 107355</strain>
    </source>
</reference>
<name>A0A8J3IV70_9ACTN</name>
<keyword evidence="2" id="KW-0560">Oxidoreductase</keyword>
<dbReference type="GO" id="GO:0010181">
    <property type="term" value="F:FMN binding"/>
    <property type="evidence" value="ECO:0007669"/>
    <property type="project" value="InterPro"/>
</dbReference>
<organism evidence="4 5">
    <name type="scientific">Actinocatenispora rupis</name>
    <dbReference type="NCBI Taxonomy" id="519421"/>
    <lineage>
        <taxon>Bacteria</taxon>
        <taxon>Bacillati</taxon>
        <taxon>Actinomycetota</taxon>
        <taxon>Actinomycetes</taxon>
        <taxon>Micromonosporales</taxon>
        <taxon>Micromonosporaceae</taxon>
        <taxon>Actinocatenispora</taxon>
    </lineage>
</organism>
<feature type="domain" description="Flavin reductase like" evidence="3">
    <location>
        <begin position="29"/>
        <end position="173"/>
    </location>
</feature>
<dbReference type="Gene3D" id="2.30.110.10">
    <property type="entry name" value="Electron Transport, Fmn-binding Protein, Chain A"/>
    <property type="match status" value="1"/>
</dbReference>
<protein>
    <submittedName>
        <fullName evidence="4">Monooxygenase</fullName>
    </submittedName>
</protein>